<dbReference type="PROSITE" id="PS50011">
    <property type="entry name" value="PROTEIN_KINASE_DOM"/>
    <property type="match status" value="1"/>
</dbReference>
<feature type="binding site" evidence="17">
    <location>
        <position position="739"/>
    </location>
    <ligand>
        <name>ATP</name>
        <dbReference type="ChEBI" id="CHEBI:30616"/>
    </ligand>
</feature>
<comment type="subcellular location">
    <subcellularLocation>
        <location evidence="1">Cell membrane</location>
        <topology evidence="1">Single-pass membrane protein</topology>
    </subcellularLocation>
    <subcellularLocation>
        <location evidence="2">Membrane</location>
        <topology evidence="2">Single-pass type I membrane protein</topology>
    </subcellularLocation>
</comment>
<evidence type="ECO:0000256" key="13">
    <source>
        <dbReference type="ARBA" id="ARBA00022989"/>
    </source>
</evidence>
<dbReference type="SMART" id="SM00369">
    <property type="entry name" value="LRR_TYP"/>
    <property type="match status" value="9"/>
</dbReference>
<evidence type="ECO:0000256" key="12">
    <source>
        <dbReference type="ARBA" id="ARBA00022840"/>
    </source>
</evidence>
<dbReference type="Pfam" id="PF13855">
    <property type="entry name" value="LRR_8"/>
    <property type="match status" value="2"/>
</dbReference>
<dbReference type="Proteomes" id="UP001174677">
    <property type="component" value="Chromosome 8"/>
</dbReference>
<evidence type="ECO:0000313" key="21">
    <source>
        <dbReference type="Proteomes" id="UP001174677"/>
    </source>
</evidence>
<dbReference type="EMBL" id="JARPOI010000008">
    <property type="protein sequence ID" value="KAJ9174761.1"/>
    <property type="molecule type" value="Genomic_DNA"/>
</dbReference>
<comment type="similarity">
    <text evidence="3">Belongs to the protein kinase superfamily. Ser/Thr protein kinase family.</text>
</comment>
<evidence type="ECO:0000256" key="5">
    <source>
        <dbReference type="ARBA" id="ARBA00022614"/>
    </source>
</evidence>
<evidence type="ECO:0000256" key="10">
    <source>
        <dbReference type="ARBA" id="ARBA00022741"/>
    </source>
</evidence>
<keyword evidence="12 17" id="KW-0067">ATP-binding</keyword>
<dbReference type="InterPro" id="IPR017441">
    <property type="entry name" value="Protein_kinase_ATP_BS"/>
</dbReference>
<gene>
    <name evidence="20" type="ORF">P3X46_013367</name>
</gene>
<evidence type="ECO:0000256" key="9">
    <source>
        <dbReference type="ARBA" id="ARBA00022737"/>
    </source>
</evidence>
<dbReference type="SUPFAM" id="SSF52058">
    <property type="entry name" value="L domain-like"/>
    <property type="match status" value="2"/>
</dbReference>
<proteinExistence type="inferred from homology"/>
<dbReference type="InterPro" id="IPR003591">
    <property type="entry name" value="Leu-rich_rpt_typical-subtyp"/>
</dbReference>
<dbReference type="InterPro" id="IPR008271">
    <property type="entry name" value="Ser/Thr_kinase_AS"/>
</dbReference>
<evidence type="ECO:0000256" key="16">
    <source>
        <dbReference type="ARBA" id="ARBA00023180"/>
    </source>
</evidence>
<evidence type="ECO:0000256" key="18">
    <source>
        <dbReference type="SAM" id="Phobius"/>
    </source>
</evidence>
<accession>A0ABQ9M3I0</accession>
<dbReference type="Pfam" id="PF08263">
    <property type="entry name" value="LRRNT_2"/>
    <property type="match status" value="1"/>
</dbReference>
<comment type="caution">
    <text evidence="20">The sequence shown here is derived from an EMBL/GenBank/DDBJ whole genome shotgun (WGS) entry which is preliminary data.</text>
</comment>
<keyword evidence="10 17" id="KW-0547">Nucleotide-binding</keyword>
<keyword evidence="11" id="KW-0418">Kinase</keyword>
<evidence type="ECO:0000256" key="2">
    <source>
        <dbReference type="ARBA" id="ARBA00004479"/>
    </source>
</evidence>
<dbReference type="PROSITE" id="PS00107">
    <property type="entry name" value="PROTEIN_KINASE_ATP"/>
    <property type="match status" value="1"/>
</dbReference>
<dbReference type="Gene3D" id="3.30.200.20">
    <property type="entry name" value="Phosphorylase Kinase, domain 1"/>
    <property type="match status" value="1"/>
</dbReference>
<evidence type="ECO:0000256" key="14">
    <source>
        <dbReference type="ARBA" id="ARBA00023136"/>
    </source>
</evidence>
<name>A0ABQ9M3I0_HEVBR</name>
<evidence type="ECO:0000256" key="11">
    <source>
        <dbReference type="ARBA" id="ARBA00022777"/>
    </source>
</evidence>
<evidence type="ECO:0000256" key="7">
    <source>
        <dbReference type="ARBA" id="ARBA00022692"/>
    </source>
</evidence>
<organism evidence="20 21">
    <name type="scientific">Hevea brasiliensis</name>
    <name type="common">Para rubber tree</name>
    <name type="synonym">Siphonia brasiliensis</name>
    <dbReference type="NCBI Taxonomy" id="3981"/>
    <lineage>
        <taxon>Eukaryota</taxon>
        <taxon>Viridiplantae</taxon>
        <taxon>Streptophyta</taxon>
        <taxon>Embryophyta</taxon>
        <taxon>Tracheophyta</taxon>
        <taxon>Spermatophyta</taxon>
        <taxon>Magnoliopsida</taxon>
        <taxon>eudicotyledons</taxon>
        <taxon>Gunneridae</taxon>
        <taxon>Pentapetalae</taxon>
        <taxon>rosids</taxon>
        <taxon>fabids</taxon>
        <taxon>Malpighiales</taxon>
        <taxon>Euphorbiaceae</taxon>
        <taxon>Crotonoideae</taxon>
        <taxon>Micrandreae</taxon>
        <taxon>Hevea</taxon>
    </lineage>
</organism>
<feature type="transmembrane region" description="Helical" evidence="18">
    <location>
        <begin position="656"/>
        <end position="678"/>
    </location>
</feature>
<keyword evidence="14 18" id="KW-0472">Membrane</keyword>
<feature type="domain" description="Protein kinase" evidence="19">
    <location>
        <begin position="710"/>
        <end position="1019"/>
    </location>
</feature>
<dbReference type="Gene3D" id="3.80.10.10">
    <property type="entry name" value="Ribonuclease Inhibitor"/>
    <property type="match status" value="2"/>
</dbReference>
<keyword evidence="16" id="KW-0325">Glycoprotein</keyword>
<evidence type="ECO:0000256" key="8">
    <source>
        <dbReference type="ARBA" id="ARBA00022729"/>
    </source>
</evidence>
<keyword evidence="7 18" id="KW-0812">Transmembrane</keyword>
<evidence type="ECO:0000256" key="15">
    <source>
        <dbReference type="ARBA" id="ARBA00023170"/>
    </source>
</evidence>
<keyword evidence="13 18" id="KW-1133">Transmembrane helix</keyword>
<dbReference type="Pfam" id="PF07714">
    <property type="entry name" value="PK_Tyr_Ser-Thr"/>
    <property type="match status" value="1"/>
</dbReference>
<keyword evidence="5" id="KW-0433">Leucine-rich repeat</keyword>
<evidence type="ECO:0000256" key="6">
    <source>
        <dbReference type="ARBA" id="ARBA00022679"/>
    </source>
</evidence>
<dbReference type="SMART" id="SM00220">
    <property type="entry name" value="S_TKc"/>
    <property type="match status" value="1"/>
</dbReference>
<dbReference type="SUPFAM" id="SSF56112">
    <property type="entry name" value="Protein kinase-like (PK-like)"/>
    <property type="match status" value="1"/>
</dbReference>
<evidence type="ECO:0000259" key="19">
    <source>
        <dbReference type="PROSITE" id="PS50011"/>
    </source>
</evidence>
<dbReference type="InterPro" id="IPR001245">
    <property type="entry name" value="Ser-Thr/Tyr_kinase_cat_dom"/>
</dbReference>
<sequence length="1030" mass="112975">MGLSFRSLSLSFSSLCLLFIFHFLCFSFLVFAIHKSNDTDRLALLEIRAKITEDPFGIMSSWNNTLHFCQWHRVTCVRRHQRVTVLDLSSLKLSGSISPHVGNLSFLSELYLQNNSFSLEIPIEIGHLHRLQILALHNNSFGGQIPASISNCSNLVFFYLHNNNLLGRIPAELGSLLKLKAILVGKNNLIGTLPPTLGNLSSLQQLYVPRNKLHGVVPDTLGQLMNLRTLSLFGNQFLGTIPPSFFNLSLIEDLDMAYNNLEGSLPMSLGISLPNLQFFSISGNQFTGSIPTSISNASSLEVLQLAINHFIGRVPSLEKLHRLMKLVVSENHLGSVKSDDLEFLSTLTNATNLQAFGIDRNNFGGKLPEQLCNFSKELQIISIRENQIFGNILSRINDCVSLEILDAEENNLSGSIPSSIGKLLNLGALYLGYNDFSGSIPSSVGNMTNLIQMDLSHNELQGMIPSSLGNCKILLVLNLSNNNLSGPIPPQIFESSPLSVGLDLSGNHLSGSIPIEVGNLKTMGYLSLSGNMLSGVIPISLSSCTSLEFLNLGANFFRDSVPSSLRSLRGLRKLNLSHNMLSGKIPEFLKELSNLELLDLSYNDFEGIVPVEGVFKNATVISVAGNKNLCGGIPDLRLPPCKLQQSKRGSTITLKIIISTISVVTGAALVLICLFLCLSGKRKRESSSTAHGKELLKLSYQSLLKATNGFSSDNLIGTGSFGSVYKGILDREGIVIAVKVFKLENQEASKSFIAECEILRNVRHRNLVKVLTACSSVDYHGNDFKALVYEFMVNGSLDDWLHPTLRMDEVPRSLNVLQKLNIAIDIACALEYLQHHCGMPIVHCDLKPSNILLNEEMTAHVSDFGLVKFLSNVTLDCSANQSSSIGVRGTIGYCPPEYGMGSRVSTSGDIFSFGILLLEMFTGKRPTDHMLKDGMSLHNFVKRALPEQVTQILDPKNNLPHMQPNVNATLVHNHNLGNMRNDTFIECLISIFEIGISCSAESPQERMNIGDIIAQLSSIRKKILGTQLPR</sequence>
<evidence type="ECO:0000313" key="20">
    <source>
        <dbReference type="EMBL" id="KAJ9174761.1"/>
    </source>
</evidence>
<dbReference type="InterPro" id="IPR011009">
    <property type="entry name" value="Kinase-like_dom_sf"/>
</dbReference>
<dbReference type="InterPro" id="IPR000719">
    <property type="entry name" value="Prot_kinase_dom"/>
</dbReference>
<keyword evidence="4" id="KW-0723">Serine/threonine-protein kinase</keyword>
<dbReference type="PANTHER" id="PTHR27000">
    <property type="entry name" value="LEUCINE-RICH REPEAT RECEPTOR-LIKE PROTEIN KINASE FAMILY PROTEIN-RELATED"/>
    <property type="match status" value="1"/>
</dbReference>
<dbReference type="Pfam" id="PF00560">
    <property type="entry name" value="LRR_1"/>
    <property type="match status" value="7"/>
</dbReference>
<dbReference type="PROSITE" id="PS51450">
    <property type="entry name" value="LRR"/>
    <property type="match status" value="1"/>
</dbReference>
<dbReference type="InterPro" id="IPR001611">
    <property type="entry name" value="Leu-rich_rpt"/>
</dbReference>
<dbReference type="InterPro" id="IPR032675">
    <property type="entry name" value="LRR_dom_sf"/>
</dbReference>
<keyword evidence="21" id="KW-1185">Reference proteome</keyword>
<keyword evidence="6" id="KW-0808">Transferase</keyword>
<evidence type="ECO:0000256" key="3">
    <source>
        <dbReference type="ARBA" id="ARBA00008684"/>
    </source>
</evidence>
<evidence type="ECO:0000256" key="4">
    <source>
        <dbReference type="ARBA" id="ARBA00022527"/>
    </source>
</evidence>
<dbReference type="Gene3D" id="1.10.510.10">
    <property type="entry name" value="Transferase(Phosphotransferase) domain 1"/>
    <property type="match status" value="1"/>
</dbReference>
<keyword evidence="15" id="KW-0675">Receptor</keyword>
<keyword evidence="8" id="KW-0732">Signal</keyword>
<keyword evidence="9" id="KW-0677">Repeat</keyword>
<reference evidence="20 21" key="1">
    <citation type="journal article" date="2023" name="Plant Biotechnol. J.">
        <title>Chromosome-level wild Hevea brasiliensis genome provides new tools for genomic-assisted breeding and valuable loci to elevate rubber yield.</title>
        <authorList>
            <person name="Cheng H."/>
            <person name="Song X."/>
            <person name="Hu Y."/>
            <person name="Wu T."/>
            <person name="Yang Q."/>
            <person name="An Z."/>
            <person name="Feng S."/>
            <person name="Deng Z."/>
            <person name="Wu W."/>
            <person name="Zeng X."/>
            <person name="Tu M."/>
            <person name="Wang X."/>
            <person name="Huang H."/>
        </authorList>
    </citation>
    <scope>NUCLEOTIDE SEQUENCE [LARGE SCALE GENOMIC DNA]</scope>
    <source>
        <strain evidence="20">MT/VB/25A 57/8</strain>
    </source>
</reference>
<dbReference type="PROSITE" id="PS00108">
    <property type="entry name" value="PROTEIN_KINASE_ST"/>
    <property type="match status" value="1"/>
</dbReference>
<evidence type="ECO:0000256" key="17">
    <source>
        <dbReference type="PROSITE-ProRule" id="PRU10141"/>
    </source>
</evidence>
<dbReference type="PANTHER" id="PTHR27000:SF733">
    <property type="entry name" value="PROTEIN KINASE DOMAIN-CONTAINING PROTEIN"/>
    <property type="match status" value="1"/>
</dbReference>
<evidence type="ECO:0000256" key="1">
    <source>
        <dbReference type="ARBA" id="ARBA00004162"/>
    </source>
</evidence>
<protein>
    <recommendedName>
        <fullName evidence="19">Protein kinase domain-containing protein</fullName>
    </recommendedName>
</protein>
<dbReference type="InterPro" id="IPR013210">
    <property type="entry name" value="LRR_N_plant-typ"/>
</dbReference>